<dbReference type="Gene3D" id="2.150.10.10">
    <property type="entry name" value="Serralysin-like metalloprotease, C-terminal"/>
    <property type="match status" value="2"/>
</dbReference>
<dbReference type="SUPFAM" id="SSF51120">
    <property type="entry name" value="beta-Roll"/>
    <property type="match status" value="2"/>
</dbReference>
<dbReference type="RefSeq" id="WP_139615706.1">
    <property type="nucleotide sequence ID" value="NZ_CP040760.1"/>
</dbReference>
<dbReference type="PANTHER" id="PTHR38340:SF1">
    <property type="entry name" value="S-LAYER PROTEIN"/>
    <property type="match status" value="1"/>
</dbReference>
<dbReference type="Proteomes" id="UP000296374">
    <property type="component" value="Plasmid unnamed6"/>
</dbReference>
<proteinExistence type="predicted"/>
<evidence type="ECO:0000313" key="3">
    <source>
        <dbReference type="EMBL" id="QDA35892.1"/>
    </source>
</evidence>
<dbReference type="InterPro" id="IPR011049">
    <property type="entry name" value="Serralysin-like_metalloprot_C"/>
</dbReference>
<keyword evidence="2" id="KW-0964">Secreted</keyword>
<dbReference type="Pfam" id="PF00353">
    <property type="entry name" value="HemolysinCabind"/>
    <property type="match status" value="4"/>
</dbReference>
<sequence length="423" mass="44674">MGGEIFIESGRARSFGLPVSEHLYLVFRDSNDEEYVLRAGPPSRFWPFGEMEIEVNVPIADSADARNGETPEERSSTPLDFPGITDDQAWAMMVKYARSIDDADYRYDVLEENSNAFVGALLHAAGGQADKMLPDGIRSSAAVGFSSWSNIVEDVAPPRDWIFWGTGGADVMTGLQIDEEFRTGSGNDVVNAARGDDIVRAGSGSDALNGQGGHDRLFGESGDDTLRGGDGSDWLNGGAGNDLLDGGSGVDRAVFSGPVAALVDLRITGTQSTGHGMDMLRGIEHIVSGSGNDRLIGNGAGNLLAAGAGNDQLYGLDGNDRLSGGRGSDVLHGGAGNDRLIGGEGVDQFVFADLADGEFDTVVDFEPGVDRLRFANISQFSELRLSGGADGGISFAEVEGETFRVRLEGIDMRDLTQDAFAFV</sequence>
<gene>
    <name evidence="3" type="ORF">E4191_17235</name>
</gene>
<dbReference type="InterPro" id="IPR001343">
    <property type="entry name" value="Hemolysn_Ca-bd"/>
</dbReference>
<keyword evidence="3" id="KW-0614">Plasmid</keyword>
<dbReference type="GO" id="GO:0005509">
    <property type="term" value="F:calcium ion binding"/>
    <property type="evidence" value="ECO:0007669"/>
    <property type="project" value="InterPro"/>
</dbReference>
<evidence type="ECO:0000313" key="4">
    <source>
        <dbReference type="Proteomes" id="UP000296374"/>
    </source>
</evidence>
<protein>
    <submittedName>
        <fullName evidence="3">Calcium-binding protein</fullName>
    </submittedName>
</protein>
<reference evidence="4" key="1">
    <citation type="submission" date="2019-05" db="EMBL/GenBank/DDBJ databases">
        <title>Tamlana fucoidanivorans sp. nov., isolated from the surface of algae collected from Fujian province in China.</title>
        <authorList>
            <person name="Li J."/>
        </authorList>
    </citation>
    <scope>NUCLEOTIDE SEQUENCE [LARGE SCALE GENOMIC DNA]</scope>
    <source>
        <strain evidence="4">2251</strain>
        <plasmid evidence="4">unnamed6</plasmid>
    </source>
</reference>
<dbReference type="PANTHER" id="PTHR38340">
    <property type="entry name" value="S-LAYER PROTEIN"/>
    <property type="match status" value="1"/>
</dbReference>
<evidence type="ECO:0000256" key="2">
    <source>
        <dbReference type="ARBA" id="ARBA00022525"/>
    </source>
</evidence>
<name>A0A4Y5SQV7_9RHOB</name>
<dbReference type="KEGG" id="plia:E4191_17235"/>
<dbReference type="InterPro" id="IPR050557">
    <property type="entry name" value="RTX_toxin/Mannuronan_C5-epim"/>
</dbReference>
<dbReference type="EMBL" id="CP040760">
    <property type="protein sequence ID" value="QDA35892.1"/>
    <property type="molecule type" value="Genomic_DNA"/>
</dbReference>
<organism evidence="3 4">
    <name type="scientific">Paracoccus liaowanqingii</name>
    <dbReference type="NCBI Taxonomy" id="2560053"/>
    <lineage>
        <taxon>Bacteria</taxon>
        <taxon>Pseudomonadati</taxon>
        <taxon>Pseudomonadota</taxon>
        <taxon>Alphaproteobacteria</taxon>
        <taxon>Rhodobacterales</taxon>
        <taxon>Paracoccaceae</taxon>
        <taxon>Paracoccus</taxon>
    </lineage>
</organism>
<accession>A0A4Y5SQV7</accession>
<geneLocation type="plasmid" evidence="3 4">
    <name>unnamed6</name>
</geneLocation>
<dbReference type="PROSITE" id="PS00330">
    <property type="entry name" value="HEMOLYSIN_CALCIUM"/>
    <property type="match status" value="6"/>
</dbReference>
<evidence type="ECO:0000256" key="1">
    <source>
        <dbReference type="ARBA" id="ARBA00004613"/>
    </source>
</evidence>
<dbReference type="InterPro" id="IPR018511">
    <property type="entry name" value="Hemolysin-typ_Ca-bd_CS"/>
</dbReference>
<dbReference type="GO" id="GO:0005576">
    <property type="term" value="C:extracellular region"/>
    <property type="evidence" value="ECO:0007669"/>
    <property type="project" value="UniProtKB-SubCell"/>
</dbReference>
<dbReference type="AlphaFoldDB" id="A0A4Y5SQV7"/>
<dbReference type="PRINTS" id="PR00313">
    <property type="entry name" value="CABNDNGRPT"/>
</dbReference>
<comment type="subcellular location">
    <subcellularLocation>
        <location evidence="1">Secreted</location>
    </subcellularLocation>
</comment>